<organism evidence="2 3">
    <name type="scientific">Nocardiopsis codii</name>
    <dbReference type="NCBI Taxonomy" id="3065942"/>
    <lineage>
        <taxon>Bacteria</taxon>
        <taxon>Bacillati</taxon>
        <taxon>Actinomycetota</taxon>
        <taxon>Actinomycetes</taxon>
        <taxon>Streptosporangiales</taxon>
        <taxon>Nocardiopsidaceae</taxon>
        <taxon>Nocardiopsis</taxon>
    </lineage>
</organism>
<feature type="region of interest" description="Disordered" evidence="1">
    <location>
        <begin position="404"/>
        <end position="461"/>
    </location>
</feature>
<evidence type="ECO:0000313" key="3">
    <source>
        <dbReference type="Proteomes" id="UP001356095"/>
    </source>
</evidence>
<reference evidence="2 3" key="1">
    <citation type="submission" date="2023-08" db="EMBL/GenBank/DDBJ databases">
        <authorList>
            <person name="Girao M."/>
            <person name="Carvalho M.F."/>
        </authorList>
    </citation>
    <scope>NUCLEOTIDE SEQUENCE [LARGE SCALE GENOMIC DNA]</scope>
    <source>
        <strain evidence="2 3">CT-R113</strain>
    </source>
</reference>
<feature type="region of interest" description="Disordered" evidence="1">
    <location>
        <begin position="1"/>
        <end position="30"/>
    </location>
</feature>
<feature type="compositionally biased region" description="Pro residues" evidence="1">
    <location>
        <begin position="323"/>
        <end position="333"/>
    </location>
</feature>
<gene>
    <name evidence="2" type="ORF">Q8791_31460</name>
</gene>
<keyword evidence="3" id="KW-1185">Reference proteome</keyword>
<comment type="caution">
    <text evidence="2">The sequence shown here is derived from an EMBL/GenBank/DDBJ whole genome shotgun (WGS) entry which is preliminary data.</text>
</comment>
<feature type="non-terminal residue" evidence="2">
    <location>
        <position position="595"/>
    </location>
</feature>
<evidence type="ECO:0000256" key="1">
    <source>
        <dbReference type="SAM" id="MobiDB-lite"/>
    </source>
</evidence>
<feature type="compositionally biased region" description="Low complexity" evidence="1">
    <location>
        <begin position="313"/>
        <end position="322"/>
    </location>
</feature>
<dbReference type="Proteomes" id="UP001356095">
    <property type="component" value="Unassembled WGS sequence"/>
</dbReference>
<sequence>MPERTEPVTAPDVPTVPEAPVNSAAPAPPTAARLKSGVRARSLADEGVAVSMGATAVVVRGARADTVWRALEPALRAGFTRESLVATFPAPGRPFLEGVLDQLEDHGFLRELEDEHELSASERVAYPHLESLTARPFAALRALADSTVRVRSECPLLEAEVRRALGRAGFREVHADTGPGAGVLLTARVGVPGRGESLYLVAAGDGVWLSGPRDAPGDAALVERVREWFGGSAPDGTGTGSGSGAGLAITRALVAAQLALALVAHVARAVDEPVDPGPGPAADDGTSSDPEFMVTTDELVSEPHPFVALPPLGEGRPGGPMSAPWPAPPPPGPVPPSSLPERLDRVTHLWDRVFGPVGEPAPGDLPQLPVGLARVARSDVHGCGFTTAEARLDALLTALGSVAWPGVPARGTSPGTGGDTRSEVRGSASRGDGGRARGDVSGDGARAVGRRPGAEPSGTGWTATVGRGLGLTLPAAIGASVGDLVLGTDTGWKDIGPPEPMSAPARRLWAALTLRFGVSASTRFRGLDGTGLLRVDVVGADGAPLGTGVSADADGATREALLRAVANAALADGAVAVAATRTPQVVAALTRGGAA</sequence>
<accession>A0ABU7KHN2</accession>
<protein>
    <submittedName>
        <fullName evidence="2">Uncharacterized protein</fullName>
    </submittedName>
</protein>
<proteinExistence type="predicted"/>
<name>A0ABU7KHN2_9ACTN</name>
<dbReference type="RefSeq" id="WP_330095501.1">
    <property type="nucleotide sequence ID" value="NZ_JAUZMY010000065.1"/>
</dbReference>
<dbReference type="EMBL" id="JAUZMY010000065">
    <property type="protein sequence ID" value="MEE2041749.1"/>
    <property type="molecule type" value="Genomic_DNA"/>
</dbReference>
<evidence type="ECO:0000313" key="2">
    <source>
        <dbReference type="EMBL" id="MEE2041749.1"/>
    </source>
</evidence>
<feature type="region of interest" description="Disordered" evidence="1">
    <location>
        <begin position="313"/>
        <end position="333"/>
    </location>
</feature>